<evidence type="ECO:0000313" key="8">
    <source>
        <dbReference type="EMBL" id="MBH1940791.1"/>
    </source>
</evidence>
<evidence type="ECO:0000256" key="5">
    <source>
        <dbReference type="ARBA" id="ARBA00022989"/>
    </source>
</evidence>
<protein>
    <submittedName>
        <fullName evidence="8">Permease</fullName>
    </submittedName>
</protein>
<evidence type="ECO:0000256" key="2">
    <source>
        <dbReference type="ARBA" id="ARBA00006386"/>
    </source>
</evidence>
<dbReference type="GO" id="GO:0005886">
    <property type="term" value="C:plasma membrane"/>
    <property type="evidence" value="ECO:0007669"/>
    <property type="project" value="UniProtKB-SubCell"/>
</dbReference>
<proteinExistence type="inferred from homology"/>
<keyword evidence="4 7" id="KW-0812">Transmembrane</keyword>
<dbReference type="AlphaFoldDB" id="A0A8J7KSZ0"/>
<evidence type="ECO:0000256" key="4">
    <source>
        <dbReference type="ARBA" id="ARBA00022692"/>
    </source>
</evidence>
<feature type="transmembrane region" description="Helical" evidence="7">
    <location>
        <begin position="170"/>
        <end position="195"/>
    </location>
</feature>
<sequence length="265" mass="29274">MNEIFSIISKETIKAILQLGIGTILSALIYKKITLIYSDTKNNMVIRIGMILAGSVLGMILPLNIYGVFPIVIAILAAGLPLCVGLPILISNSLFNLSIPYLDQTFVWRTGGYRIGLAFLAGIIGGLILNRWKISTRSIVKEHILLTYEQQKDASKITTLISKNISSTGLYLIVGVIINVLFQQYLLWSIIEYIINNPGMSSVAMYFAGLNVVNPIFILAMNIVNMFMNLIFLSGIFAFFKLKGIILFVAYYALLVGILGISAYF</sequence>
<name>A0A8J7KSZ0_9FIRM</name>
<feature type="transmembrane region" description="Helical" evidence="7">
    <location>
        <begin position="245"/>
        <end position="264"/>
    </location>
</feature>
<dbReference type="Proteomes" id="UP000623269">
    <property type="component" value="Unassembled WGS sequence"/>
</dbReference>
<keyword evidence="5 7" id="KW-1133">Transmembrane helix</keyword>
<keyword evidence="6 7" id="KW-0472">Membrane</keyword>
<feature type="transmembrane region" description="Helical" evidence="7">
    <location>
        <begin position="215"/>
        <end position="240"/>
    </location>
</feature>
<comment type="similarity">
    <text evidence="2">Belongs to the UPF0718 family.</text>
</comment>
<gene>
    <name evidence="8" type="ORF">I5677_07815</name>
</gene>
<evidence type="ECO:0000256" key="1">
    <source>
        <dbReference type="ARBA" id="ARBA00004651"/>
    </source>
</evidence>
<feature type="transmembrane region" description="Helical" evidence="7">
    <location>
        <begin position="42"/>
        <end position="61"/>
    </location>
</feature>
<comment type="subcellular location">
    <subcellularLocation>
        <location evidence="1">Cell membrane</location>
        <topology evidence="1">Multi-pass membrane protein</topology>
    </subcellularLocation>
</comment>
<dbReference type="EMBL" id="JAEAGR010000006">
    <property type="protein sequence ID" value="MBH1940791.1"/>
    <property type="molecule type" value="Genomic_DNA"/>
</dbReference>
<reference evidence="8" key="1">
    <citation type="submission" date="2020-12" db="EMBL/GenBank/DDBJ databases">
        <title>M. sibirica DSM 26468T genome.</title>
        <authorList>
            <person name="Thieme N."/>
            <person name="Rettenmaier R."/>
            <person name="Zverlov V."/>
            <person name="Liebl W."/>
        </authorList>
    </citation>
    <scope>NUCLEOTIDE SEQUENCE</scope>
    <source>
        <strain evidence="8">DSM 26468</strain>
    </source>
</reference>
<feature type="transmembrane region" description="Helical" evidence="7">
    <location>
        <begin position="111"/>
        <end position="129"/>
    </location>
</feature>
<evidence type="ECO:0000313" key="9">
    <source>
        <dbReference type="Proteomes" id="UP000623269"/>
    </source>
</evidence>
<comment type="caution">
    <text evidence="8">The sequence shown here is derived from an EMBL/GenBank/DDBJ whole genome shotgun (WGS) entry which is preliminary data.</text>
</comment>
<dbReference type="RefSeq" id="WP_197661012.1">
    <property type="nucleotide sequence ID" value="NZ_JAEAGR010000006.1"/>
</dbReference>
<evidence type="ECO:0000256" key="7">
    <source>
        <dbReference type="SAM" id="Phobius"/>
    </source>
</evidence>
<feature type="transmembrane region" description="Helical" evidence="7">
    <location>
        <begin position="12"/>
        <end position="30"/>
    </location>
</feature>
<organism evidence="8 9">
    <name type="scientific">Mobilitalea sibirica</name>
    <dbReference type="NCBI Taxonomy" id="1462919"/>
    <lineage>
        <taxon>Bacteria</taxon>
        <taxon>Bacillati</taxon>
        <taxon>Bacillota</taxon>
        <taxon>Clostridia</taxon>
        <taxon>Lachnospirales</taxon>
        <taxon>Lachnospiraceae</taxon>
        <taxon>Mobilitalea</taxon>
    </lineage>
</organism>
<keyword evidence="3" id="KW-1003">Cell membrane</keyword>
<evidence type="ECO:0000256" key="6">
    <source>
        <dbReference type="ARBA" id="ARBA00023136"/>
    </source>
</evidence>
<dbReference type="Pfam" id="PF03773">
    <property type="entry name" value="ArsP_1"/>
    <property type="match status" value="1"/>
</dbReference>
<dbReference type="InterPro" id="IPR005524">
    <property type="entry name" value="DUF318"/>
</dbReference>
<feature type="transmembrane region" description="Helical" evidence="7">
    <location>
        <begin position="68"/>
        <end position="91"/>
    </location>
</feature>
<keyword evidence="9" id="KW-1185">Reference proteome</keyword>
<evidence type="ECO:0000256" key="3">
    <source>
        <dbReference type="ARBA" id="ARBA00022475"/>
    </source>
</evidence>
<accession>A0A8J7KSZ0</accession>